<dbReference type="EMBL" id="JADKGY010000006">
    <property type="protein sequence ID" value="MBK9982494.1"/>
    <property type="molecule type" value="Genomic_DNA"/>
</dbReference>
<evidence type="ECO:0000256" key="2">
    <source>
        <dbReference type="ARBA" id="ARBA00022475"/>
    </source>
</evidence>
<evidence type="ECO:0000256" key="3">
    <source>
        <dbReference type="ARBA" id="ARBA00022692"/>
    </source>
</evidence>
<dbReference type="InterPro" id="IPR022791">
    <property type="entry name" value="L-PG_synthase/AglD"/>
</dbReference>
<dbReference type="Proteomes" id="UP000808337">
    <property type="component" value="Unassembled WGS sequence"/>
</dbReference>
<dbReference type="Pfam" id="PF03706">
    <property type="entry name" value="LPG_synthase_TM"/>
    <property type="match status" value="1"/>
</dbReference>
<dbReference type="NCBIfam" id="TIGR00374">
    <property type="entry name" value="flippase-like domain"/>
    <property type="match status" value="1"/>
</dbReference>
<feature type="transmembrane region" description="Helical" evidence="6">
    <location>
        <begin position="43"/>
        <end position="62"/>
    </location>
</feature>
<evidence type="ECO:0000313" key="8">
    <source>
        <dbReference type="Proteomes" id="UP000808337"/>
    </source>
</evidence>
<dbReference type="GO" id="GO:0005886">
    <property type="term" value="C:plasma membrane"/>
    <property type="evidence" value="ECO:0007669"/>
    <property type="project" value="UniProtKB-SubCell"/>
</dbReference>
<evidence type="ECO:0000256" key="5">
    <source>
        <dbReference type="ARBA" id="ARBA00023136"/>
    </source>
</evidence>
<feature type="transmembrane region" description="Helical" evidence="6">
    <location>
        <begin position="305"/>
        <end position="328"/>
    </location>
</feature>
<evidence type="ECO:0000256" key="1">
    <source>
        <dbReference type="ARBA" id="ARBA00004651"/>
    </source>
</evidence>
<sequence>MNSKIISVLKYIVLLAVAIGLLALAFKGISVNVILHEMLQAKLSWLLIAVIIGLAGFVSRAIRWKLLIESLGFTPSLKNTTASLMVGYFANLAFPRLGEVTRCGSLSKAESIPFSSLLGTVIVERVIDVLSLLILLFLSSILEIDRLGNFLHDNIIKPLGIKLKTVMSSPGIIAIAIILFVALLVMIFIIMRRSKQNKEESKFVHLVKGLLSGLQSVAKLKRPWLFLFHSVFIWFLAFLGMYVSFQALPSTSDLGMTAALFILVISGLGMAAPVQGGIGAFHLLVSQGLVLYGLSQQDGLTFATLVHALSLVLVVVCGITSLILLFSANKKRLQENIKQQ</sequence>
<feature type="transmembrane region" description="Helical" evidence="6">
    <location>
        <begin position="257"/>
        <end position="285"/>
    </location>
</feature>
<feature type="transmembrane region" description="Helical" evidence="6">
    <location>
        <begin position="12"/>
        <end position="31"/>
    </location>
</feature>
<keyword evidence="2" id="KW-1003">Cell membrane</keyword>
<organism evidence="7 8">
    <name type="scientific">Candidatus Opimibacter skivensis</name>
    <dbReference type="NCBI Taxonomy" id="2982028"/>
    <lineage>
        <taxon>Bacteria</taxon>
        <taxon>Pseudomonadati</taxon>
        <taxon>Bacteroidota</taxon>
        <taxon>Saprospiria</taxon>
        <taxon>Saprospirales</taxon>
        <taxon>Saprospiraceae</taxon>
        <taxon>Candidatus Opimibacter</taxon>
    </lineage>
</organism>
<dbReference type="PANTHER" id="PTHR39087:SF2">
    <property type="entry name" value="UPF0104 MEMBRANE PROTEIN MJ1595"/>
    <property type="match status" value="1"/>
</dbReference>
<feature type="transmembrane region" description="Helical" evidence="6">
    <location>
        <begin position="224"/>
        <end position="245"/>
    </location>
</feature>
<evidence type="ECO:0000256" key="4">
    <source>
        <dbReference type="ARBA" id="ARBA00022989"/>
    </source>
</evidence>
<keyword evidence="5 6" id="KW-0472">Membrane</keyword>
<evidence type="ECO:0000256" key="6">
    <source>
        <dbReference type="SAM" id="Phobius"/>
    </source>
</evidence>
<accession>A0A9D7XMP2</accession>
<evidence type="ECO:0000313" key="7">
    <source>
        <dbReference type="EMBL" id="MBK9982494.1"/>
    </source>
</evidence>
<reference evidence="7 8" key="1">
    <citation type="submission" date="2020-10" db="EMBL/GenBank/DDBJ databases">
        <title>Connecting structure to function with the recovery of over 1000 high-quality activated sludge metagenome-assembled genomes encoding full-length rRNA genes using long-read sequencing.</title>
        <authorList>
            <person name="Singleton C.M."/>
            <person name="Petriglieri F."/>
            <person name="Kristensen J.M."/>
            <person name="Kirkegaard R.H."/>
            <person name="Michaelsen T.Y."/>
            <person name="Andersen M.H."/>
            <person name="Karst S.M."/>
            <person name="Dueholm M.S."/>
            <person name="Nielsen P.H."/>
            <person name="Albertsen M."/>
        </authorList>
    </citation>
    <scope>NUCLEOTIDE SEQUENCE [LARGE SCALE GENOMIC DNA]</scope>
    <source>
        <strain evidence="7">Ribe_18-Q3-R11-54_MAXAC.273</strain>
    </source>
</reference>
<comment type="subcellular location">
    <subcellularLocation>
        <location evidence="1">Cell membrane</location>
        <topology evidence="1">Multi-pass membrane protein</topology>
    </subcellularLocation>
</comment>
<feature type="transmembrane region" description="Helical" evidence="6">
    <location>
        <begin position="172"/>
        <end position="191"/>
    </location>
</feature>
<protein>
    <submittedName>
        <fullName evidence="7">Flippase-like domain-containing protein</fullName>
    </submittedName>
</protein>
<proteinExistence type="predicted"/>
<keyword evidence="3 6" id="KW-0812">Transmembrane</keyword>
<gene>
    <name evidence="7" type="ORF">IPP15_08725</name>
</gene>
<name>A0A9D7XMP2_9BACT</name>
<comment type="caution">
    <text evidence="7">The sequence shown here is derived from an EMBL/GenBank/DDBJ whole genome shotgun (WGS) entry which is preliminary data.</text>
</comment>
<keyword evidence="4 6" id="KW-1133">Transmembrane helix</keyword>
<dbReference type="PANTHER" id="PTHR39087">
    <property type="entry name" value="UPF0104 MEMBRANE PROTEIN MJ1595"/>
    <property type="match status" value="1"/>
</dbReference>
<dbReference type="AlphaFoldDB" id="A0A9D7XMP2"/>